<sequence length="81" mass="9203">MVTFTVIIITTINVIGAVIVYFPRSSSRHRRPSGAWTKKAYRTATIPMTHWTGTSTVILERVYPHTSTHVQNNSLHRLSHT</sequence>
<proteinExistence type="predicted"/>
<keyword evidence="1" id="KW-1133">Transmembrane helix</keyword>
<keyword evidence="1" id="KW-0812">Transmembrane</keyword>
<keyword evidence="1" id="KW-0472">Membrane</keyword>
<feature type="transmembrane region" description="Helical" evidence="1">
    <location>
        <begin position="6"/>
        <end position="23"/>
    </location>
</feature>
<accession>A0A2M4D565</accession>
<evidence type="ECO:0000313" key="2">
    <source>
        <dbReference type="EMBL" id="MBW72712.1"/>
    </source>
</evidence>
<evidence type="ECO:0000256" key="1">
    <source>
        <dbReference type="SAM" id="Phobius"/>
    </source>
</evidence>
<dbReference type="AlphaFoldDB" id="A0A2M4D565"/>
<organism evidence="2">
    <name type="scientific">Anopheles darlingi</name>
    <name type="common">Mosquito</name>
    <dbReference type="NCBI Taxonomy" id="43151"/>
    <lineage>
        <taxon>Eukaryota</taxon>
        <taxon>Metazoa</taxon>
        <taxon>Ecdysozoa</taxon>
        <taxon>Arthropoda</taxon>
        <taxon>Hexapoda</taxon>
        <taxon>Insecta</taxon>
        <taxon>Pterygota</taxon>
        <taxon>Neoptera</taxon>
        <taxon>Endopterygota</taxon>
        <taxon>Diptera</taxon>
        <taxon>Nematocera</taxon>
        <taxon>Culicoidea</taxon>
        <taxon>Culicidae</taxon>
        <taxon>Anophelinae</taxon>
        <taxon>Anopheles</taxon>
    </lineage>
</organism>
<dbReference type="EMBL" id="GGFL01008534">
    <property type="protein sequence ID" value="MBW72712.1"/>
    <property type="molecule type" value="Transcribed_RNA"/>
</dbReference>
<reference evidence="2" key="1">
    <citation type="submission" date="2018-01" db="EMBL/GenBank/DDBJ databases">
        <title>An insight into the sialome of Amazonian anophelines.</title>
        <authorList>
            <person name="Ribeiro J.M."/>
            <person name="Scarpassa V."/>
            <person name="Calvo E."/>
        </authorList>
    </citation>
    <scope>NUCLEOTIDE SEQUENCE</scope>
</reference>
<name>A0A2M4D565_ANODA</name>
<protein>
    <submittedName>
        <fullName evidence="2">Putative secreted protein</fullName>
    </submittedName>
</protein>